<sequence>MHKHDESKVRQALKNSKDVENKLKEEVVLNQALSDKIEFLTTENEKIKKEKEELQEQVNDLMFYLESQEKFKDASDDVKEGQIIMKPSHASSKKKKGRRR</sequence>
<evidence type="ECO:0000313" key="1">
    <source>
        <dbReference type="EMBL" id="GME99878.1"/>
    </source>
</evidence>
<dbReference type="EMBL" id="BSXS01011177">
    <property type="protein sequence ID" value="GME99878.1"/>
    <property type="molecule type" value="Genomic_DNA"/>
</dbReference>
<evidence type="ECO:0000313" key="2">
    <source>
        <dbReference type="Proteomes" id="UP001165064"/>
    </source>
</evidence>
<accession>A0ACB5U2H5</accession>
<reference evidence="1" key="1">
    <citation type="submission" date="2023-04" db="EMBL/GenBank/DDBJ databases">
        <title>Ambrosiozyma monospora NBRC 10751.</title>
        <authorList>
            <person name="Ichikawa N."/>
            <person name="Sato H."/>
            <person name="Tonouchi N."/>
        </authorList>
    </citation>
    <scope>NUCLEOTIDE SEQUENCE</scope>
    <source>
        <strain evidence="1">NBRC 10751</strain>
    </source>
</reference>
<keyword evidence="2" id="KW-1185">Reference proteome</keyword>
<comment type="caution">
    <text evidence="1">The sequence shown here is derived from an EMBL/GenBank/DDBJ whole genome shotgun (WGS) entry which is preliminary data.</text>
</comment>
<name>A0ACB5U2H5_AMBMO</name>
<organism evidence="1 2">
    <name type="scientific">Ambrosiozyma monospora</name>
    <name type="common">Yeast</name>
    <name type="synonym">Endomycopsis monosporus</name>
    <dbReference type="NCBI Taxonomy" id="43982"/>
    <lineage>
        <taxon>Eukaryota</taxon>
        <taxon>Fungi</taxon>
        <taxon>Dikarya</taxon>
        <taxon>Ascomycota</taxon>
        <taxon>Saccharomycotina</taxon>
        <taxon>Pichiomycetes</taxon>
        <taxon>Pichiales</taxon>
        <taxon>Pichiaceae</taxon>
        <taxon>Ambrosiozyma</taxon>
    </lineage>
</organism>
<protein>
    <submittedName>
        <fullName evidence="1">Unnamed protein product</fullName>
    </submittedName>
</protein>
<gene>
    <name evidence="1" type="ORF">Amon02_001085300</name>
</gene>
<proteinExistence type="predicted"/>
<dbReference type="Proteomes" id="UP001165064">
    <property type="component" value="Unassembled WGS sequence"/>
</dbReference>